<dbReference type="Proteomes" id="UP000315908">
    <property type="component" value="Unassembled WGS sequence"/>
</dbReference>
<sequence>MQINAQDLKHLNDVASNDGIPRGKAIIYGNFIQRLGFSSGGFPQDIRLINTETKEVFSFRVKPTFKSSKENIFIYTIEPGNYAILNYWWTNSNWYGGKMYTEYIFKNTDTTDGFEDKVNAGLINIDELERFTFKITENSLNYLGTWHFKTPPVSFTDDKVILDKKMKDRYKAIDFSKANLVIPN</sequence>
<accession>A0A562LZF5</accession>
<reference evidence="1 2" key="1">
    <citation type="journal article" date="2015" name="Stand. Genomic Sci.">
        <title>Genomic Encyclopedia of Bacterial and Archaeal Type Strains, Phase III: the genomes of soil and plant-associated and newly described type strains.</title>
        <authorList>
            <person name="Whitman W.B."/>
            <person name="Woyke T."/>
            <person name="Klenk H.P."/>
            <person name="Zhou Y."/>
            <person name="Lilburn T.G."/>
            <person name="Beck B.J."/>
            <person name="De Vos P."/>
            <person name="Vandamme P."/>
            <person name="Eisen J.A."/>
            <person name="Garrity G."/>
            <person name="Hugenholtz P."/>
            <person name="Kyrpides N.C."/>
        </authorList>
    </citation>
    <scope>NUCLEOTIDE SEQUENCE [LARGE SCALE GENOMIC DNA]</scope>
    <source>
        <strain evidence="1 2">CGMCC 1.6855</strain>
    </source>
</reference>
<gene>
    <name evidence="1" type="ORF">IQ31_05541</name>
</gene>
<dbReference type="EMBL" id="VLKR01000062">
    <property type="protein sequence ID" value="TWI13039.1"/>
    <property type="molecule type" value="Genomic_DNA"/>
</dbReference>
<protein>
    <submittedName>
        <fullName evidence="1">Uncharacterized protein</fullName>
    </submittedName>
</protein>
<evidence type="ECO:0000313" key="1">
    <source>
        <dbReference type="EMBL" id="TWI13039.1"/>
    </source>
</evidence>
<evidence type="ECO:0000313" key="2">
    <source>
        <dbReference type="Proteomes" id="UP000315908"/>
    </source>
</evidence>
<organism evidence="1 2">
    <name type="scientific">Sphingobacterium siyangense</name>
    <dbReference type="NCBI Taxonomy" id="459529"/>
    <lineage>
        <taxon>Bacteria</taxon>
        <taxon>Pseudomonadati</taxon>
        <taxon>Bacteroidota</taxon>
        <taxon>Sphingobacteriia</taxon>
        <taxon>Sphingobacteriales</taxon>
        <taxon>Sphingobacteriaceae</taxon>
        <taxon>Sphingobacterium</taxon>
    </lineage>
</organism>
<dbReference type="AlphaFoldDB" id="A0A562LZF5"/>
<comment type="caution">
    <text evidence="1">The sequence shown here is derived from an EMBL/GenBank/DDBJ whole genome shotgun (WGS) entry which is preliminary data.</text>
</comment>
<name>A0A562LZF5_9SPHI</name>
<proteinExistence type="predicted"/>